<gene>
    <name evidence="2" type="ORF">PCOR1329_LOCUS5803</name>
</gene>
<evidence type="ECO:0000313" key="2">
    <source>
        <dbReference type="EMBL" id="CAK0796414.1"/>
    </source>
</evidence>
<proteinExistence type="predicted"/>
<name>A0ABN9PWH2_9DINO</name>
<comment type="caution">
    <text evidence="2">The sequence shown here is derived from an EMBL/GenBank/DDBJ whole genome shotgun (WGS) entry which is preliminary data.</text>
</comment>
<feature type="compositionally biased region" description="Polar residues" evidence="1">
    <location>
        <begin position="1"/>
        <end position="10"/>
    </location>
</feature>
<sequence length="83" mass="9457">MANSGASSRAETFRIDGTDSEDSMDERALKKAQDDFQLSMHMCFKQVCQTNARLDEHTHAIADIRRKQAEQYTDQDEMRDAAS</sequence>
<organism evidence="2 3">
    <name type="scientific">Prorocentrum cordatum</name>
    <dbReference type="NCBI Taxonomy" id="2364126"/>
    <lineage>
        <taxon>Eukaryota</taxon>
        <taxon>Sar</taxon>
        <taxon>Alveolata</taxon>
        <taxon>Dinophyceae</taxon>
        <taxon>Prorocentrales</taxon>
        <taxon>Prorocentraceae</taxon>
        <taxon>Prorocentrum</taxon>
    </lineage>
</organism>
<dbReference type="EMBL" id="CAUYUJ010001545">
    <property type="protein sequence ID" value="CAK0796414.1"/>
    <property type="molecule type" value="Genomic_DNA"/>
</dbReference>
<reference evidence="2" key="1">
    <citation type="submission" date="2023-10" db="EMBL/GenBank/DDBJ databases">
        <authorList>
            <person name="Chen Y."/>
            <person name="Shah S."/>
            <person name="Dougan E. K."/>
            <person name="Thang M."/>
            <person name="Chan C."/>
        </authorList>
    </citation>
    <scope>NUCLEOTIDE SEQUENCE [LARGE SCALE GENOMIC DNA]</scope>
</reference>
<protein>
    <submittedName>
        <fullName evidence="2">Uncharacterized protein</fullName>
    </submittedName>
</protein>
<accession>A0ABN9PWH2</accession>
<dbReference type="Proteomes" id="UP001189429">
    <property type="component" value="Unassembled WGS sequence"/>
</dbReference>
<keyword evidence="3" id="KW-1185">Reference proteome</keyword>
<evidence type="ECO:0000313" key="3">
    <source>
        <dbReference type="Proteomes" id="UP001189429"/>
    </source>
</evidence>
<evidence type="ECO:0000256" key="1">
    <source>
        <dbReference type="SAM" id="MobiDB-lite"/>
    </source>
</evidence>
<feature type="non-terminal residue" evidence="2">
    <location>
        <position position="83"/>
    </location>
</feature>
<feature type="region of interest" description="Disordered" evidence="1">
    <location>
        <begin position="1"/>
        <end position="28"/>
    </location>
</feature>